<organism evidence="2 3">
    <name type="scientific">Neisseria weixii</name>
    <dbReference type="NCBI Taxonomy" id="1853276"/>
    <lineage>
        <taxon>Bacteria</taxon>
        <taxon>Pseudomonadati</taxon>
        <taxon>Pseudomonadota</taxon>
        <taxon>Betaproteobacteria</taxon>
        <taxon>Neisseriales</taxon>
        <taxon>Neisseriaceae</taxon>
        <taxon>Neisseria</taxon>
    </lineage>
</organism>
<feature type="domain" description="H-type lectin" evidence="1">
    <location>
        <begin position="64"/>
        <end position="119"/>
    </location>
</feature>
<keyword evidence="3" id="KW-1185">Reference proteome</keyword>
<dbReference type="EMBL" id="RPFL01000020">
    <property type="protein sequence ID" value="RPD86230.1"/>
    <property type="molecule type" value="Genomic_DNA"/>
</dbReference>
<proteinExistence type="predicted"/>
<reference evidence="2 3" key="1">
    <citation type="submission" date="2018-11" db="EMBL/GenBank/DDBJ databases">
        <title>Neisseria weixii sp. nov. isolated from the rectal contents of plateau pika (Ochotona cruzoniae).</title>
        <authorList>
            <person name="Zhang G."/>
        </authorList>
    </citation>
    <scope>NUCLEOTIDE SEQUENCE [LARGE SCALE GENOMIC DNA]</scope>
    <source>
        <strain evidence="2 3">10009</strain>
    </source>
</reference>
<dbReference type="AlphaFoldDB" id="A0A3N4N2I6"/>
<dbReference type="Proteomes" id="UP000272412">
    <property type="component" value="Unassembled WGS sequence"/>
</dbReference>
<dbReference type="InterPro" id="IPR037221">
    <property type="entry name" value="H-type_lectin_dom_sf"/>
</dbReference>
<name>A0A3N4N2I6_9NEIS</name>
<sequence>MTLEERIEALSIAVAEELNSRKKQAAPLNIQRGRVVFNDAVLKNDLSGWTGLLNGAIANSSVYNIRFKKPFKKVPVVTLAQQRTDTPSWRFIEIVTVTEEMFSIRCNYWGNNLILHWMAMEEETA</sequence>
<protein>
    <recommendedName>
        <fullName evidence="1">H-type lectin domain-containing protein</fullName>
    </recommendedName>
</protein>
<dbReference type="SUPFAM" id="SSF141086">
    <property type="entry name" value="Agglutinin HPA-like"/>
    <property type="match status" value="1"/>
</dbReference>
<evidence type="ECO:0000313" key="2">
    <source>
        <dbReference type="EMBL" id="RPD86230.1"/>
    </source>
</evidence>
<dbReference type="InterPro" id="IPR019019">
    <property type="entry name" value="H-type_lectin_domain"/>
</dbReference>
<accession>A0A3N4N2I6</accession>
<dbReference type="Pfam" id="PF09458">
    <property type="entry name" value="H_lectin"/>
    <property type="match status" value="1"/>
</dbReference>
<dbReference type="GO" id="GO:0007155">
    <property type="term" value="P:cell adhesion"/>
    <property type="evidence" value="ECO:0007669"/>
    <property type="project" value="InterPro"/>
</dbReference>
<evidence type="ECO:0000259" key="1">
    <source>
        <dbReference type="Pfam" id="PF09458"/>
    </source>
</evidence>
<comment type="caution">
    <text evidence="2">The sequence shown here is derived from an EMBL/GenBank/DDBJ whole genome shotgun (WGS) entry which is preliminary data.</text>
</comment>
<gene>
    <name evidence="2" type="ORF">EGK74_08290</name>
</gene>
<dbReference type="Gene3D" id="2.60.40.2080">
    <property type="match status" value="1"/>
</dbReference>
<evidence type="ECO:0000313" key="3">
    <source>
        <dbReference type="Proteomes" id="UP000272412"/>
    </source>
</evidence>
<dbReference type="GO" id="GO:0030246">
    <property type="term" value="F:carbohydrate binding"/>
    <property type="evidence" value="ECO:0007669"/>
    <property type="project" value="InterPro"/>
</dbReference>
<dbReference type="RefSeq" id="WP_123804378.1">
    <property type="nucleotide sequence ID" value="NZ_RPFL01000020.1"/>
</dbReference>